<dbReference type="EMBL" id="DXBJ01000001">
    <property type="protein sequence ID" value="HIZ56967.1"/>
    <property type="molecule type" value="Genomic_DNA"/>
</dbReference>
<organism evidence="1 2">
    <name type="scientific">Candidatus Faecalibacterium gallistercoris</name>
    <dbReference type="NCBI Taxonomy" id="2838579"/>
    <lineage>
        <taxon>Bacteria</taxon>
        <taxon>Bacillati</taxon>
        <taxon>Bacillota</taxon>
        <taxon>Clostridia</taxon>
        <taxon>Eubacteriales</taxon>
        <taxon>Oscillospiraceae</taxon>
        <taxon>Faecalibacterium</taxon>
    </lineage>
</organism>
<protein>
    <submittedName>
        <fullName evidence="1">Cof-type HAD-IIB family hydrolase</fullName>
    </submittedName>
</protein>
<dbReference type="AlphaFoldDB" id="A0A9D2JLD0"/>
<dbReference type="SFLD" id="SFLDG01140">
    <property type="entry name" value="C2.B:_Phosphomannomutase_and_P"/>
    <property type="match status" value="1"/>
</dbReference>
<dbReference type="SUPFAM" id="SSF56784">
    <property type="entry name" value="HAD-like"/>
    <property type="match status" value="1"/>
</dbReference>
<dbReference type="CDD" id="cd07516">
    <property type="entry name" value="HAD_Pase"/>
    <property type="match status" value="1"/>
</dbReference>
<gene>
    <name evidence="1" type="ORF">H9725_00010</name>
</gene>
<reference evidence="1" key="1">
    <citation type="journal article" date="2021" name="PeerJ">
        <title>Extensive microbial diversity within the chicken gut microbiome revealed by metagenomics and culture.</title>
        <authorList>
            <person name="Gilroy R."/>
            <person name="Ravi A."/>
            <person name="Getino M."/>
            <person name="Pursley I."/>
            <person name="Horton D.L."/>
            <person name="Alikhan N.F."/>
            <person name="Baker D."/>
            <person name="Gharbi K."/>
            <person name="Hall N."/>
            <person name="Watson M."/>
            <person name="Adriaenssens E.M."/>
            <person name="Foster-Nyarko E."/>
            <person name="Jarju S."/>
            <person name="Secka A."/>
            <person name="Antonio M."/>
            <person name="Oren A."/>
            <person name="Chaudhuri R.R."/>
            <person name="La Ragione R."/>
            <person name="Hildebrand F."/>
            <person name="Pallen M.J."/>
        </authorList>
    </citation>
    <scope>NUCLEOTIDE SEQUENCE</scope>
    <source>
        <strain evidence="1">ChiBcec16-3735</strain>
    </source>
</reference>
<evidence type="ECO:0000313" key="2">
    <source>
        <dbReference type="Proteomes" id="UP000824065"/>
    </source>
</evidence>
<dbReference type="PROSITE" id="PS01229">
    <property type="entry name" value="COF_2"/>
    <property type="match status" value="1"/>
</dbReference>
<dbReference type="GO" id="GO:0016791">
    <property type="term" value="F:phosphatase activity"/>
    <property type="evidence" value="ECO:0007669"/>
    <property type="project" value="TreeGrafter"/>
</dbReference>
<dbReference type="InterPro" id="IPR000150">
    <property type="entry name" value="Cof"/>
</dbReference>
<evidence type="ECO:0000313" key="1">
    <source>
        <dbReference type="EMBL" id="HIZ56967.1"/>
    </source>
</evidence>
<dbReference type="Proteomes" id="UP000824065">
    <property type="component" value="Unassembled WGS sequence"/>
</dbReference>
<dbReference type="SFLD" id="SFLDG01144">
    <property type="entry name" value="C2.B.4:_PGP_Like"/>
    <property type="match status" value="1"/>
</dbReference>
<dbReference type="Gene3D" id="3.30.1240.10">
    <property type="match status" value="1"/>
</dbReference>
<dbReference type="GO" id="GO:0000287">
    <property type="term" value="F:magnesium ion binding"/>
    <property type="evidence" value="ECO:0007669"/>
    <property type="project" value="TreeGrafter"/>
</dbReference>
<comment type="caution">
    <text evidence="1">The sequence shown here is derived from an EMBL/GenBank/DDBJ whole genome shotgun (WGS) entry which is preliminary data.</text>
</comment>
<reference evidence="1" key="2">
    <citation type="submission" date="2021-04" db="EMBL/GenBank/DDBJ databases">
        <authorList>
            <person name="Gilroy R."/>
        </authorList>
    </citation>
    <scope>NUCLEOTIDE SEQUENCE</scope>
    <source>
        <strain evidence="1">ChiBcec16-3735</strain>
    </source>
</reference>
<dbReference type="PANTHER" id="PTHR10000:SF8">
    <property type="entry name" value="HAD SUPERFAMILY HYDROLASE-LIKE, TYPE 3"/>
    <property type="match status" value="1"/>
</dbReference>
<dbReference type="PANTHER" id="PTHR10000">
    <property type="entry name" value="PHOSPHOSERINE PHOSPHATASE"/>
    <property type="match status" value="1"/>
</dbReference>
<dbReference type="Gene3D" id="3.40.50.1000">
    <property type="entry name" value="HAD superfamily/HAD-like"/>
    <property type="match status" value="1"/>
</dbReference>
<dbReference type="SFLD" id="SFLDS00003">
    <property type="entry name" value="Haloacid_Dehalogenase"/>
    <property type="match status" value="1"/>
</dbReference>
<dbReference type="GO" id="GO:0005829">
    <property type="term" value="C:cytosol"/>
    <property type="evidence" value="ECO:0007669"/>
    <property type="project" value="TreeGrafter"/>
</dbReference>
<sequence length="277" mass="29468">MANQNIKVLALDLDGTLTNDQKEITPRTRAALDAALARGVTIVLASGRPTAGVLPVARELGLGQPSRAGAILAYNGGAIVDCAPGGRVLWQQVLPAPMVPALCRFAASQNVAIVTYNDEGIVTERPEDPWAQREGFTNKLPMIHVEDLAAYVNYPVNKMLLTLDPIRLHPVLQAGQQRFAGQIDLYPSSPFFIEAVPLGVAKDRSLAALLDRMGLSPAQLMACGDGMNDRSMIRYAGVGVAMANAEGPVKAAANYVTTADNNHDGVAEAVERFILTD</sequence>
<name>A0A9D2JLD0_9FIRM</name>
<dbReference type="Pfam" id="PF08282">
    <property type="entry name" value="Hydrolase_3"/>
    <property type="match status" value="1"/>
</dbReference>
<dbReference type="InterPro" id="IPR036412">
    <property type="entry name" value="HAD-like_sf"/>
</dbReference>
<accession>A0A9D2JLD0</accession>
<dbReference type="NCBIfam" id="TIGR00099">
    <property type="entry name" value="Cof-subfamily"/>
    <property type="match status" value="1"/>
</dbReference>
<proteinExistence type="predicted"/>
<keyword evidence="1" id="KW-0378">Hydrolase</keyword>
<dbReference type="InterPro" id="IPR023214">
    <property type="entry name" value="HAD_sf"/>
</dbReference>